<feature type="region of interest" description="Disordered" evidence="1">
    <location>
        <begin position="149"/>
        <end position="173"/>
    </location>
</feature>
<dbReference type="EMBL" id="CAJVPV010000444">
    <property type="protein sequence ID" value="CAG8457559.1"/>
    <property type="molecule type" value="Genomic_DNA"/>
</dbReference>
<evidence type="ECO:0000256" key="1">
    <source>
        <dbReference type="SAM" id="MobiDB-lite"/>
    </source>
</evidence>
<protein>
    <submittedName>
        <fullName evidence="2">17314_t:CDS:1</fullName>
    </submittedName>
</protein>
<sequence length="246" mass="29489">MTATLRSNIYVHFLAPDYLDINDYFKKVDAQYWKLKHYINYRLETESIIPAWTTVYEDWVDSLDMIAKTNHKKVPSSISSFCNELTNFNTFEGETILERCKEWYHNFYERYCDLQLAEKVQRIEEKIYTSQKAIYSSQKLSELLQGTTDIKKRRSQDDDDDNKAGPSNEKRSRHEYLSCEREYYQREQDEPRILECSIEAEEPPIEWEFSTPKPDWLDKMTREHQSLISTMFSNNDPKIRHELSSK</sequence>
<reference evidence="2" key="1">
    <citation type="submission" date="2021-06" db="EMBL/GenBank/DDBJ databases">
        <authorList>
            <person name="Kallberg Y."/>
            <person name="Tangrot J."/>
            <person name="Rosling A."/>
        </authorList>
    </citation>
    <scope>NUCLEOTIDE SEQUENCE</scope>
    <source>
        <strain evidence="2">CL551</strain>
    </source>
</reference>
<gene>
    <name evidence="2" type="ORF">AMORRO_LOCUS1233</name>
</gene>
<name>A0A9N8Z0B3_9GLOM</name>
<organism evidence="2 3">
    <name type="scientific">Acaulospora morrowiae</name>
    <dbReference type="NCBI Taxonomy" id="94023"/>
    <lineage>
        <taxon>Eukaryota</taxon>
        <taxon>Fungi</taxon>
        <taxon>Fungi incertae sedis</taxon>
        <taxon>Mucoromycota</taxon>
        <taxon>Glomeromycotina</taxon>
        <taxon>Glomeromycetes</taxon>
        <taxon>Diversisporales</taxon>
        <taxon>Acaulosporaceae</taxon>
        <taxon>Acaulospora</taxon>
    </lineage>
</organism>
<dbReference type="OrthoDB" id="2431170at2759"/>
<dbReference type="AlphaFoldDB" id="A0A9N8Z0B3"/>
<keyword evidence="3" id="KW-1185">Reference proteome</keyword>
<comment type="caution">
    <text evidence="2">The sequence shown here is derived from an EMBL/GenBank/DDBJ whole genome shotgun (WGS) entry which is preliminary data.</text>
</comment>
<evidence type="ECO:0000313" key="3">
    <source>
        <dbReference type="Proteomes" id="UP000789342"/>
    </source>
</evidence>
<accession>A0A9N8Z0B3</accession>
<dbReference type="Proteomes" id="UP000789342">
    <property type="component" value="Unassembled WGS sequence"/>
</dbReference>
<evidence type="ECO:0000313" key="2">
    <source>
        <dbReference type="EMBL" id="CAG8457559.1"/>
    </source>
</evidence>
<proteinExistence type="predicted"/>